<feature type="compositionally biased region" description="Basic and acidic residues" evidence="8">
    <location>
        <begin position="923"/>
        <end position="955"/>
    </location>
</feature>
<dbReference type="GO" id="GO:0030425">
    <property type="term" value="C:dendrite"/>
    <property type="evidence" value="ECO:0007669"/>
    <property type="project" value="TreeGrafter"/>
</dbReference>
<sequence>MIFSELLANFHHVALLVVSLICLASTAHTTRRPPNSATKAATRRTVNSVAGVGIKTRIGNDSTSSGNFVYPASVTADDDAERLLPGQNKTRLQNYFAVEPADPAVVRGFPPSWRPGGGLDLPQCRRAVTNCGRVPHNVTSYLMSVDITLTYGETASLPSLPSAQAVVAFLQAAERMKYLNACWEKVQPVVFALAVPECVNGEMRRLIPVKKCREVGVACGKRVLDALPAALSLLRFCNDTHIFTNSTECEQETSWFDLLESNITFTCPFPLRRTKDSIKQTFSNGVCGLQCKNPFLPERQQEGLHVYVACLVAFSFVFNGAAFLSLVRRWRTLAKYPDQCMLFVNVCFLMSDIGWAIQFAPGARDLISCAEDGTERLNEPRSGENYGLCLVTFILIYYFMMAAALWFVTMSYCWFRSFRALYSSEVKVKGFLKNYSIRFHLLAWITPLLMTFIVVATSGIDSNNVTGVCFIGIRWGLVRGFLLIVPLILVSLVSGFFMVRGLILLYRLKTHKDRSLSASDKKNIQSTMLHIGFIAVVVCICIFTSVFIHIHYYVNQAYYAELRKQFIECHLANAIRGQTLNHCVPNISMDYETIELGVHLALQFVAGIIFSTWVWRHNQLHGWVKTIKRKLKHVSVVVTFRTNRSAASIPVTTTTVSGNDNLSFVPDTHHDTSPPSPSSVHIAVLEHSHNSNLYDLIDHASTGRSDYFRSRDVSPNPMPPVDSLLSSDGVSQSSVQEDRLQNWQNRAREIRSEHRKKYSTAGPSPYHRSSVSPNPIPPIDPSSDSVSVVTVEEDRLQNWQDRARKIRSEQRKKSSTTGPSPYHRSSSTGVILDSQDESVQVVMTAPSPVVPRQRRPGRVEFFRQGRPTPSPSRSVSQLDMMHYSPAEEYISFTPPPVEHGRLQVPSQPGRKISRIRAVSPLERAAKAGGDHRLDSPDEGIDLERLDGRGSSRDSLDEAAAPVVGAETKVTTTTDDDDDDGASSQLDQRPESVCDSSNA</sequence>
<feature type="domain" description="G-protein coupled receptors family 2 profile 2" evidence="11">
    <location>
        <begin position="302"/>
        <end position="568"/>
    </location>
</feature>
<dbReference type="InterPro" id="IPR017981">
    <property type="entry name" value="GPCR_2-like_7TM"/>
</dbReference>
<evidence type="ECO:0000256" key="7">
    <source>
        <dbReference type="ARBA" id="ARBA00023170"/>
    </source>
</evidence>
<feature type="signal peptide" evidence="10">
    <location>
        <begin position="1"/>
        <end position="29"/>
    </location>
</feature>
<feature type="compositionally biased region" description="Low complexity" evidence="8">
    <location>
        <begin position="781"/>
        <end position="790"/>
    </location>
</feature>
<dbReference type="SMART" id="SM01330">
    <property type="entry name" value="Frizzled"/>
    <property type="match status" value="1"/>
</dbReference>
<evidence type="ECO:0000256" key="2">
    <source>
        <dbReference type="ARBA" id="ARBA00008077"/>
    </source>
</evidence>
<reference evidence="13" key="1">
    <citation type="submission" date="2017-01" db="EMBL/GenBank/DDBJ databases">
        <title>Comparative genomics of anhydrobiosis in the tardigrade Hypsibius dujardini.</title>
        <authorList>
            <person name="Yoshida Y."/>
            <person name="Koutsovoulos G."/>
            <person name="Laetsch D."/>
            <person name="Stevens L."/>
            <person name="Kumar S."/>
            <person name="Horikawa D."/>
            <person name="Ishino K."/>
            <person name="Komine S."/>
            <person name="Tomita M."/>
            <person name="Blaxter M."/>
            <person name="Arakawa K."/>
        </authorList>
    </citation>
    <scope>NUCLEOTIDE SEQUENCE [LARGE SCALE GENOMIC DNA]</scope>
    <source>
        <strain evidence="13">Z151</strain>
    </source>
</reference>
<keyword evidence="3" id="KW-0217">Developmental protein</keyword>
<feature type="region of interest" description="Disordered" evidence="8">
    <location>
        <begin position="894"/>
        <end position="998"/>
    </location>
</feature>
<dbReference type="Pfam" id="PF01534">
    <property type="entry name" value="Frizzled"/>
    <property type="match status" value="1"/>
</dbReference>
<keyword evidence="7" id="KW-0675">Receptor</keyword>
<evidence type="ECO:0000256" key="6">
    <source>
        <dbReference type="ARBA" id="ARBA00023136"/>
    </source>
</evidence>
<feature type="compositionally biased region" description="Basic and acidic residues" evidence="8">
    <location>
        <begin position="792"/>
        <end position="812"/>
    </location>
</feature>
<dbReference type="EMBL" id="MTYJ01000018">
    <property type="protein sequence ID" value="OQV22299.1"/>
    <property type="molecule type" value="Genomic_DNA"/>
</dbReference>
<dbReference type="GO" id="GO:0005113">
    <property type="term" value="F:patched binding"/>
    <property type="evidence" value="ECO:0007669"/>
    <property type="project" value="TreeGrafter"/>
</dbReference>
<dbReference type="PANTHER" id="PTHR11309">
    <property type="entry name" value="FRIZZLED"/>
    <property type="match status" value="1"/>
</dbReference>
<keyword evidence="13" id="KW-1185">Reference proteome</keyword>
<dbReference type="GO" id="GO:0004888">
    <property type="term" value="F:transmembrane signaling receptor activity"/>
    <property type="evidence" value="ECO:0007669"/>
    <property type="project" value="InterPro"/>
</dbReference>
<dbReference type="PROSITE" id="PS50261">
    <property type="entry name" value="G_PROTEIN_RECEP_F2_4"/>
    <property type="match status" value="1"/>
</dbReference>
<feature type="transmembrane region" description="Helical" evidence="9">
    <location>
        <begin position="304"/>
        <end position="327"/>
    </location>
</feature>
<feature type="compositionally biased region" description="Low complexity" evidence="8">
    <location>
        <begin position="722"/>
        <end position="735"/>
    </location>
</feature>
<comment type="caution">
    <text evidence="12">The sequence shown here is derived from an EMBL/GenBank/DDBJ whole genome shotgun (WGS) entry which is preliminary data.</text>
</comment>
<evidence type="ECO:0000256" key="4">
    <source>
        <dbReference type="ARBA" id="ARBA00022692"/>
    </source>
</evidence>
<dbReference type="GO" id="GO:0007224">
    <property type="term" value="P:smoothened signaling pathway"/>
    <property type="evidence" value="ECO:0007669"/>
    <property type="project" value="TreeGrafter"/>
</dbReference>
<feature type="transmembrane region" description="Helical" evidence="9">
    <location>
        <begin position="339"/>
        <end position="357"/>
    </location>
</feature>
<keyword evidence="10" id="KW-0732">Signal</keyword>
<dbReference type="PRINTS" id="PR00489">
    <property type="entry name" value="FRIZZLED"/>
</dbReference>
<comment type="similarity">
    <text evidence="2">Belongs to the G-protein coupled receptor Fz/Smo family.</text>
</comment>
<feature type="transmembrane region" description="Helical" evidence="9">
    <location>
        <begin position="527"/>
        <end position="554"/>
    </location>
</feature>
<dbReference type="Proteomes" id="UP000192578">
    <property type="component" value="Unassembled WGS sequence"/>
</dbReference>
<keyword evidence="6 9" id="KW-0472">Membrane</keyword>
<evidence type="ECO:0000256" key="9">
    <source>
        <dbReference type="SAM" id="Phobius"/>
    </source>
</evidence>
<dbReference type="GO" id="GO:0071679">
    <property type="term" value="P:commissural neuron axon guidance"/>
    <property type="evidence" value="ECO:0007669"/>
    <property type="project" value="TreeGrafter"/>
</dbReference>
<dbReference type="GO" id="GO:0007389">
    <property type="term" value="P:pattern specification process"/>
    <property type="evidence" value="ECO:0007669"/>
    <property type="project" value="TreeGrafter"/>
</dbReference>
<keyword evidence="4 9" id="KW-0812">Transmembrane</keyword>
<dbReference type="InterPro" id="IPR015526">
    <property type="entry name" value="Frizzled/SFRP"/>
</dbReference>
<evidence type="ECO:0000313" key="12">
    <source>
        <dbReference type="EMBL" id="OQV22299.1"/>
    </source>
</evidence>
<feature type="compositionally biased region" description="Basic and acidic residues" evidence="8">
    <location>
        <begin position="736"/>
        <end position="752"/>
    </location>
</feature>
<feature type="transmembrane region" description="Helical" evidence="9">
    <location>
        <begin position="480"/>
        <end position="506"/>
    </location>
</feature>
<feature type="region of interest" description="Disordered" evidence="8">
    <location>
        <begin position="707"/>
        <end position="834"/>
    </location>
</feature>
<gene>
    <name evidence="12" type="ORF">BV898_03799</name>
</gene>
<feature type="region of interest" description="Disordered" evidence="8">
    <location>
        <begin position="660"/>
        <end position="680"/>
    </location>
</feature>
<dbReference type="PANTHER" id="PTHR11309:SF35">
    <property type="entry name" value="PROTEIN SMOOTHENED"/>
    <property type="match status" value="1"/>
</dbReference>
<evidence type="ECO:0000313" key="13">
    <source>
        <dbReference type="Proteomes" id="UP000192578"/>
    </source>
</evidence>
<comment type="subcellular location">
    <subcellularLocation>
        <location evidence="1">Membrane</location>
        <topology evidence="1">Multi-pass membrane protein</topology>
    </subcellularLocation>
</comment>
<feature type="compositionally biased region" description="Polar residues" evidence="8">
    <location>
        <begin position="815"/>
        <end position="829"/>
    </location>
</feature>
<name>A0A1W0X490_HYPEX</name>
<dbReference type="AlphaFoldDB" id="A0A1W0X490"/>
<dbReference type="OrthoDB" id="10064659at2759"/>
<evidence type="ECO:0000256" key="5">
    <source>
        <dbReference type="ARBA" id="ARBA00022989"/>
    </source>
</evidence>
<accession>A0A1W0X490</accession>
<proteinExistence type="inferred from homology"/>
<evidence type="ECO:0000256" key="3">
    <source>
        <dbReference type="ARBA" id="ARBA00022473"/>
    </source>
</evidence>
<dbReference type="InterPro" id="IPR000539">
    <property type="entry name" value="Frizzled/Smoothened_7TM"/>
</dbReference>
<evidence type="ECO:0000256" key="10">
    <source>
        <dbReference type="SAM" id="SignalP"/>
    </source>
</evidence>
<feature type="transmembrane region" description="Helical" evidence="9">
    <location>
        <begin position="385"/>
        <end position="415"/>
    </location>
</feature>
<feature type="chain" id="PRO_5012303252" evidence="10">
    <location>
        <begin position="30"/>
        <end position="998"/>
    </location>
</feature>
<keyword evidence="5 9" id="KW-1133">Transmembrane helix</keyword>
<dbReference type="Gene3D" id="1.20.1070.10">
    <property type="entry name" value="Rhodopsin 7-helix transmembrane proteins"/>
    <property type="match status" value="1"/>
</dbReference>
<evidence type="ECO:0000259" key="11">
    <source>
        <dbReference type="PROSITE" id="PS50261"/>
    </source>
</evidence>
<organism evidence="12 13">
    <name type="scientific">Hypsibius exemplaris</name>
    <name type="common">Freshwater tardigrade</name>
    <dbReference type="NCBI Taxonomy" id="2072580"/>
    <lineage>
        <taxon>Eukaryota</taxon>
        <taxon>Metazoa</taxon>
        <taxon>Ecdysozoa</taxon>
        <taxon>Tardigrada</taxon>
        <taxon>Eutardigrada</taxon>
        <taxon>Parachela</taxon>
        <taxon>Hypsibioidea</taxon>
        <taxon>Hypsibiidae</taxon>
        <taxon>Hypsibius</taxon>
    </lineage>
</organism>
<dbReference type="GO" id="GO:0005886">
    <property type="term" value="C:plasma membrane"/>
    <property type="evidence" value="ECO:0007669"/>
    <property type="project" value="TreeGrafter"/>
</dbReference>
<dbReference type="GO" id="GO:0005929">
    <property type="term" value="C:cilium"/>
    <property type="evidence" value="ECO:0007669"/>
    <property type="project" value="TreeGrafter"/>
</dbReference>
<feature type="transmembrane region" description="Helical" evidence="9">
    <location>
        <begin position="435"/>
        <end position="460"/>
    </location>
</feature>
<protein>
    <submittedName>
        <fullName evidence="12">Smoothened-like protein</fullName>
    </submittedName>
</protein>
<dbReference type="GO" id="GO:0007417">
    <property type="term" value="P:central nervous system development"/>
    <property type="evidence" value="ECO:0007669"/>
    <property type="project" value="TreeGrafter"/>
</dbReference>
<evidence type="ECO:0000256" key="1">
    <source>
        <dbReference type="ARBA" id="ARBA00004141"/>
    </source>
</evidence>
<evidence type="ECO:0000256" key="8">
    <source>
        <dbReference type="SAM" id="MobiDB-lite"/>
    </source>
</evidence>